<evidence type="ECO:0000256" key="7">
    <source>
        <dbReference type="ARBA" id="ARBA00023065"/>
    </source>
</evidence>
<sequence length="301" mass="32856">MKKTSVVLAMAMLTATAVKADPVTVYGQLNVSAQSSDEGEGRFSELKSNSSRFGLKGDYELEHGLKLVYQLEWAVDLADVSGGENITSRNQYVGLAGSFGEVRLGRHDTALKDAQGKIDLFSDYEADVKALWKGEVRASDSITYYTPTHKGFGLHLTYIMEDAADAEDAFSASLYYGDENLKDSNFYAAVSVDADVNGYDTVRLQAQGKVSGVKLGAIVHNQENIVTGLEQDGWLVSAAYPLGKTELKAQYQTLEDDDALSLGLDYKAGKNTTLYGWYSSFSLDTPTPDRDYLAVGIKHKF</sequence>
<reference evidence="13" key="1">
    <citation type="submission" date="2019-04" db="EMBL/GenBank/DDBJ databases">
        <authorList>
            <person name="Brambilla D."/>
        </authorList>
    </citation>
    <scope>NUCLEOTIDE SEQUENCE</scope>
    <source>
        <strain evidence="13">BAL1</strain>
    </source>
</reference>
<gene>
    <name evidence="13" type="ORF">BAL341_2034</name>
</gene>
<comment type="subcellular location">
    <subcellularLocation>
        <location evidence="1">Cell outer membrane</location>
        <topology evidence="1">Multi-pass membrane protein</topology>
    </subcellularLocation>
</comment>
<comment type="subunit">
    <text evidence="2">Homotrimer.</text>
</comment>
<dbReference type="AlphaFoldDB" id="A0A486XQY0"/>
<evidence type="ECO:0000259" key="12">
    <source>
        <dbReference type="Pfam" id="PF13609"/>
    </source>
</evidence>
<evidence type="ECO:0000256" key="2">
    <source>
        <dbReference type="ARBA" id="ARBA00011233"/>
    </source>
</evidence>
<accession>A0A486XQY0</accession>
<keyword evidence="7" id="KW-0406">Ion transport</keyword>
<organism evidence="13">
    <name type="scientific">Rheinheimera sp. BAL341</name>
    <dbReference type="NCBI Taxonomy" id="1708203"/>
    <lineage>
        <taxon>Bacteria</taxon>
        <taxon>Pseudomonadati</taxon>
        <taxon>Pseudomonadota</taxon>
        <taxon>Gammaproteobacteria</taxon>
        <taxon>Chromatiales</taxon>
        <taxon>Chromatiaceae</taxon>
        <taxon>Rheinheimera</taxon>
    </lineage>
</organism>
<evidence type="ECO:0000313" key="13">
    <source>
        <dbReference type="EMBL" id="VHO04673.1"/>
    </source>
</evidence>
<evidence type="ECO:0000256" key="10">
    <source>
        <dbReference type="ARBA" id="ARBA00023237"/>
    </source>
</evidence>
<keyword evidence="5" id="KW-0812">Transmembrane</keyword>
<feature type="signal peptide" evidence="11">
    <location>
        <begin position="1"/>
        <end position="20"/>
    </location>
</feature>
<dbReference type="GO" id="GO:0006811">
    <property type="term" value="P:monoatomic ion transport"/>
    <property type="evidence" value="ECO:0007669"/>
    <property type="project" value="UniProtKB-KW"/>
</dbReference>
<evidence type="ECO:0000256" key="8">
    <source>
        <dbReference type="ARBA" id="ARBA00023114"/>
    </source>
</evidence>
<evidence type="ECO:0000256" key="9">
    <source>
        <dbReference type="ARBA" id="ARBA00023136"/>
    </source>
</evidence>
<dbReference type="PRINTS" id="PR00184">
    <property type="entry name" value="NEISSPPORIN"/>
</dbReference>
<dbReference type="CDD" id="cd00342">
    <property type="entry name" value="gram_neg_porins"/>
    <property type="match status" value="1"/>
</dbReference>
<keyword evidence="10" id="KW-0998">Cell outer membrane</keyword>
<keyword evidence="3" id="KW-0813">Transport</keyword>
<dbReference type="GO" id="GO:0015288">
    <property type="term" value="F:porin activity"/>
    <property type="evidence" value="ECO:0007669"/>
    <property type="project" value="UniProtKB-KW"/>
</dbReference>
<protein>
    <submittedName>
        <fullName evidence="13">Outer membrane protein</fullName>
    </submittedName>
</protein>
<dbReference type="PANTHER" id="PTHR34501:SF9">
    <property type="entry name" value="MAJOR OUTER MEMBRANE PROTEIN P.IA"/>
    <property type="match status" value="1"/>
</dbReference>
<dbReference type="GO" id="GO:0046930">
    <property type="term" value="C:pore complex"/>
    <property type="evidence" value="ECO:0007669"/>
    <property type="project" value="UniProtKB-KW"/>
</dbReference>
<dbReference type="PANTHER" id="PTHR34501">
    <property type="entry name" value="PROTEIN YDDL-RELATED"/>
    <property type="match status" value="1"/>
</dbReference>
<dbReference type="EMBL" id="CAAJGR010000111">
    <property type="protein sequence ID" value="VHO04673.1"/>
    <property type="molecule type" value="Genomic_DNA"/>
</dbReference>
<evidence type="ECO:0000256" key="11">
    <source>
        <dbReference type="SAM" id="SignalP"/>
    </source>
</evidence>
<dbReference type="GO" id="GO:0009279">
    <property type="term" value="C:cell outer membrane"/>
    <property type="evidence" value="ECO:0007669"/>
    <property type="project" value="UniProtKB-SubCell"/>
</dbReference>
<name>A0A486XQY0_9GAMM</name>
<feature type="chain" id="PRO_5019820072" evidence="11">
    <location>
        <begin position="21"/>
        <end position="301"/>
    </location>
</feature>
<evidence type="ECO:0000256" key="4">
    <source>
        <dbReference type="ARBA" id="ARBA00022452"/>
    </source>
</evidence>
<feature type="domain" description="Porin" evidence="12">
    <location>
        <begin position="8"/>
        <end position="282"/>
    </location>
</feature>
<dbReference type="SUPFAM" id="SSF56935">
    <property type="entry name" value="Porins"/>
    <property type="match status" value="1"/>
</dbReference>
<evidence type="ECO:0000256" key="3">
    <source>
        <dbReference type="ARBA" id="ARBA00022448"/>
    </source>
</evidence>
<keyword evidence="9" id="KW-0472">Membrane</keyword>
<evidence type="ECO:0000256" key="5">
    <source>
        <dbReference type="ARBA" id="ARBA00022692"/>
    </source>
</evidence>
<dbReference type="InterPro" id="IPR033900">
    <property type="entry name" value="Gram_neg_porin_domain"/>
</dbReference>
<dbReference type="InterPro" id="IPR050298">
    <property type="entry name" value="Gram-neg_bact_OMP"/>
</dbReference>
<evidence type="ECO:0000256" key="1">
    <source>
        <dbReference type="ARBA" id="ARBA00004571"/>
    </source>
</evidence>
<proteinExistence type="predicted"/>
<dbReference type="Gene3D" id="2.40.160.10">
    <property type="entry name" value="Porin"/>
    <property type="match status" value="1"/>
</dbReference>
<dbReference type="InterPro" id="IPR002299">
    <property type="entry name" value="Porin_Neis"/>
</dbReference>
<keyword evidence="4" id="KW-1134">Transmembrane beta strand</keyword>
<dbReference type="Pfam" id="PF13609">
    <property type="entry name" value="Porin_4"/>
    <property type="match status" value="1"/>
</dbReference>
<evidence type="ECO:0000256" key="6">
    <source>
        <dbReference type="ARBA" id="ARBA00022729"/>
    </source>
</evidence>
<dbReference type="InterPro" id="IPR023614">
    <property type="entry name" value="Porin_dom_sf"/>
</dbReference>
<keyword evidence="6 11" id="KW-0732">Signal</keyword>
<keyword evidence="8" id="KW-0626">Porin</keyword>